<evidence type="ECO:0000313" key="3">
    <source>
        <dbReference type="Proteomes" id="UP000199002"/>
    </source>
</evidence>
<evidence type="ECO:0000256" key="1">
    <source>
        <dbReference type="SAM" id="SignalP"/>
    </source>
</evidence>
<dbReference type="GeneID" id="34232239"/>
<evidence type="ECO:0008006" key="4">
    <source>
        <dbReference type="Google" id="ProtNLM"/>
    </source>
</evidence>
<feature type="chain" id="PRO_5011530304" description="Copper resistance protein" evidence="1">
    <location>
        <begin position="31"/>
        <end position="157"/>
    </location>
</feature>
<keyword evidence="1" id="KW-0732">Signal</keyword>
<dbReference type="EMBL" id="FNQJ01000015">
    <property type="protein sequence ID" value="SEA50442.1"/>
    <property type="molecule type" value="Genomic_DNA"/>
</dbReference>
<keyword evidence="3" id="KW-1185">Reference proteome</keyword>
<dbReference type="PROSITE" id="PS51257">
    <property type="entry name" value="PROKAR_LIPOPROTEIN"/>
    <property type="match status" value="1"/>
</dbReference>
<protein>
    <recommendedName>
        <fullName evidence="4">Copper resistance protein</fullName>
    </recommendedName>
</protein>
<gene>
    <name evidence="2" type="ORF">SAMN05421875_11564</name>
</gene>
<proteinExistence type="predicted"/>
<dbReference type="RefSeq" id="WP_092698651.1">
    <property type="nucleotide sequence ID" value="NZ_CAXIQM010000080.1"/>
</dbReference>
<accession>A0A1H4BRG6</accession>
<name>A0A1H4BRG6_9BURK</name>
<dbReference type="AlphaFoldDB" id="A0A1H4BRG6"/>
<evidence type="ECO:0000313" key="2">
    <source>
        <dbReference type="EMBL" id="SEA50442.1"/>
    </source>
</evidence>
<sequence length="157" mass="16515">MTMTRAFRQFVCRLMLSVLVFGQMAIAAYACPALSGASQSHPTMAMNVSVATMPGDEAIASMAVSPDTSATSDMAAMTGCDQIDDSAANLCVEHCRFGQQSADHASAPTVPAALLTTLYTLPVLPEPLGHGWPSADSKFQRVAASPPHAILHCCFRI</sequence>
<reference evidence="3" key="1">
    <citation type="submission" date="2016-10" db="EMBL/GenBank/DDBJ databases">
        <authorList>
            <person name="Varghese N."/>
            <person name="Submissions S."/>
        </authorList>
    </citation>
    <scope>NUCLEOTIDE SEQUENCE [LARGE SCALE GENOMIC DNA]</scope>
    <source>
        <strain evidence="3">DSM 25157</strain>
    </source>
</reference>
<dbReference type="Proteomes" id="UP000199002">
    <property type="component" value="Unassembled WGS sequence"/>
</dbReference>
<feature type="signal peptide" evidence="1">
    <location>
        <begin position="1"/>
        <end position="30"/>
    </location>
</feature>
<organism evidence="2 3">
    <name type="scientific">Acidovorax soli</name>
    <dbReference type="NCBI Taxonomy" id="592050"/>
    <lineage>
        <taxon>Bacteria</taxon>
        <taxon>Pseudomonadati</taxon>
        <taxon>Pseudomonadota</taxon>
        <taxon>Betaproteobacteria</taxon>
        <taxon>Burkholderiales</taxon>
        <taxon>Comamonadaceae</taxon>
        <taxon>Acidovorax</taxon>
    </lineage>
</organism>
<dbReference type="STRING" id="592050.SAMN05421875_11564"/>